<dbReference type="Gene3D" id="2.170.130.10">
    <property type="entry name" value="TonB-dependent receptor, plug domain"/>
    <property type="match status" value="1"/>
</dbReference>
<sequence length="804" mass="90973">MKYLYLTVICFICSTGFAQEELIKEATTFLESNKVFKNYQKEKFFLHTNKTTYFSGEHINYKAYIVDDYSDEPSDITTNLHFSMYDYNGDLVSHQLVFVESGTVNGSLKLEKDLKSGTYFLVIDTYYNTSFNKKNISEIQVVNLLDKKTIATDEIELVDHIPVEERKGLQVAFFPESDVLLSKVNNTLYYKISLDGLPIDTKGELIKSGEGDVVGEFVSGKDGMGFINFNYDLDGEYYFKIRHNQETYKINVPIAQKEGFVIHHDSKKSNSKEASFTVKINKDTAVKNDNDIVLAVIHRNNSCRAVIPFKINKYLNNYLLNIKSENLFNGINVISLFNKKNEVLSSRYFFYDKNKNIELKIDKFKETKDSLTLDLKMPNNFIKANTSVSILPEQNVVNTNSKTIYTAFLISPYVSIDNKLKDIDLALQIASPKSDISNINKNVQIRDLENGISISGEVLADFPITTAYKVLLTSKENGVALIENVKSKNKFSFNNLLIYHPSKYDLALLNPTGKVVDAEFKVEEKHVQYPLDSIIELKHTPTKNVIKSLEKEANNEFDFVYEGEKLNEIVLSGKTRKEEKVNEYPDFGIIDEPGALGNGFTREIIKKEIECMGCTLFEYLDQFWNLRTSIDALGDAHVTFTTRGTNTFFGSAAALLIVNGLPVNSSILTDLWANDVKSVKLNRAGAGYGLRGSNGVILVELKKPEDYLNSETNNIQETKIFSSSTTFGFTKSGDMFKSDNLIFNSQETLEKYSTIDWIPNFILKPNSSNFITIPKESYTAIKLIINGINELGDIVSEEVSVTFN</sequence>
<dbReference type="AlphaFoldDB" id="A0A917GAW0"/>
<accession>A0A917GAW0</accession>
<organism evidence="2 3">
    <name type="scientific">Bizionia arctica</name>
    <dbReference type="NCBI Taxonomy" id="1495645"/>
    <lineage>
        <taxon>Bacteria</taxon>
        <taxon>Pseudomonadati</taxon>
        <taxon>Bacteroidota</taxon>
        <taxon>Flavobacteriia</taxon>
        <taxon>Flavobacteriales</taxon>
        <taxon>Flavobacteriaceae</taxon>
        <taxon>Bizionia</taxon>
    </lineage>
</organism>
<feature type="signal peptide" evidence="1">
    <location>
        <begin position="1"/>
        <end position="18"/>
    </location>
</feature>
<evidence type="ECO:0000313" key="2">
    <source>
        <dbReference type="EMBL" id="GGG34171.1"/>
    </source>
</evidence>
<evidence type="ECO:0008006" key="4">
    <source>
        <dbReference type="Google" id="ProtNLM"/>
    </source>
</evidence>
<dbReference type="InterPro" id="IPR037066">
    <property type="entry name" value="Plug_dom_sf"/>
</dbReference>
<name>A0A917GAW0_9FLAO</name>
<proteinExistence type="predicted"/>
<reference evidence="2" key="2">
    <citation type="submission" date="2020-09" db="EMBL/GenBank/DDBJ databases">
        <authorList>
            <person name="Sun Q."/>
            <person name="Zhou Y."/>
        </authorList>
    </citation>
    <scope>NUCLEOTIDE SEQUENCE</scope>
    <source>
        <strain evidence="2">CGMCC 1.12751</strain>
    </source>
</reference>
<dbReference type="Gene3D" id="2.60.40.1930">
    <property type="match status" value="1"/>
</dbReference>
<comment type="caution">
    <text evidence="2">The sequence shown here is derived from an EMBL/GenBank/DDBJ whole genome shotgun (WGS) entry which is preliminary data.</text>
</comment>
<dbReference type="SUPFAM" id="SSF56935">
    <property type="entry name" value="Porins"/>
    <property type="match status" value="1"/>
</dbReference>
<evidence type="ECO:0000256" key="1">
    <source>
        <dbReference type="SAM" id="SignalP"/>
    </source>
</evidence>
<reference evidence="2" key="1">
    <citation type="journal article" date="2014" name="Int. J. Syst. Evol. Microbiol.">
        <title>Complete genome sequence of Corynebacterium casei LMG S-19264T (=DSM 44701T), isolated from a smear-ripened cheese.</title>
        <authorList>
            <consortium name="US DOE Joint Genome Institute (JGI-PGF)"/>
            <person name="Walter F."/>
            <person name="Albersmeier A."/>
            <person name="Kalinowski J."/>
            <person name="Ruckert C."/>
        </authorList>
    </citation>
    <scope>NUCLEOTIDE SEQUENCE</scope>
    <source>
        <strain evidence="2">CGMCC 1.12751</strain>
    </source>
</reference>
<feature type="chain" id="PRO_5037847153" description="TonB-dependent receptor plug domain-containing protein" evidence="1">
    <location>
        <begin position="19"/>
        <end position="804"/>
    </location>
</feature>
<protein>
    <recommendedName>
        <fullName evidence="4">TonB-dependent receptor plug domain-containing protein</fullName>
    </recommendedName>
</protein>
<keyword evidence="1" id="KW-0732">Signal</keyword>
<evidence type="ECO:0000313" key="3">
    <source>
        <dbReference type="Proteomes" id="UP000625976"/>
    </source>
</evidence>
<gene>
    <name evidence="2" type="ORF">GCM10010976_02350</name>
</gene>
<dbReference type="Proteomes" id="UP000625976">
    <property type="component" value="Unassembled WGS sequence"/>
</dbReference>
<dbReference type="EMBL" id="BMFQ01000001">
    <property type="protein sequence ID" value="GGG34171.1"/>
    <property type="molecule type" value="Genomic_DNA"/>
</dbReference>
<keyword evidence="3" id="KW-1185">Reference proteome</keyword>
<dbReference type="RefSeq" id="WP_188461056.1">
    <property type="nucleotide sequence ID" value="NZ_BMFQ01000001.1"/>
</dbReference>